<evidence type="ECO:0000313" key="1">
    <source>
        <dbReference type="EMBL" id="MBB3148347.1"/>
    </source>
</evidence>
<keyword evidence="2" id="KW-1185">Reference proteome</keyword>
<organism evidence="1 2">
    <name type="scientific">Phyllobacterium trifolii</name>
    <dbReference type="NCBI Taxonomy" id="300193"/>
    <lineage>
        <taxon>Bacteria</taxon>
        <taxon>Pseudomonadati</taxon>
        <taxon>Pseudomonadota</taxon>
        <taxon>Alphaproteobacteria</taxon>
        <taxon>Hyphomicrobiales</taxon>
        <taxon>Phyllobacteriaceae</taxon>
        <taxon>Phyllobacterium</taxon>
    </lineage>
</organism>
<proteinExistence type="predicted"/>
<comment type="caution">
    <text evidence="1">The sequence shown here is derived from an EMBL/GenBank/DDBJ whole genome shotgun (WGS) entry which is preliminary data.</text>
</comment>
<name>A0A839UCS8_9HYPH</name>
<accession>A0A839UCS8</accession>
<dbReference type="Proteomes" id="UP000554520">
    <property type="component" value="Unassembled WGS sequence"/>
</dbReference>
<dbReference type="EMBL" id="JACHXN010000019">
    <property type="protein sequence ID" value="MBB3148347.1"/>
    <property type="molecule type" value="Genomic_DNA"/>
</dbReference>
<protein>
    <submittedName>
        <fullName evidence="1">Uncharacterized protein</fullName>
    </submittedName>
</protein>
<reference evidence="1 2" key="1">
    <citation type="submission" date="2020-08" db="EMBL/GenBank/DDBJ databases">
        <title>Genomic Encyclopedia of Type Strains, Phase III (KMG-III): the genomes of soil and plant-associated and newly described type strains.</title>
        <authorList>
            <person name="Whitman W."/>
        </authorList>
    </citation>
    <scope>NUCLEOTIDE SEQUENCE [LARGE SCALE GENOMIC DNA]</scope>
    <source>
        <strain evidence="1 2">CECT 7015</strain>
    </source>
</reference>
<gene>
    <name evidence="1" type="ORF">FHS21_004794</name>
</gene>
<dbReference type="AlphaFoldDB" id="A0A839UCS8"/>
<evidence type="ECO:0000313" key="2">
    <source>
        <dbReference type="Proteomes" id="UP000554520"/>
    </source>
</evidence>
<sequence>MIETAGPEDIRSPKFLIMDNTPLSLLGAHRGLGLVF</sequence>